<name>A0A7J5BP04_9MICO</name>
<evidence type="ECO:0000256" key="2">
    <source>
        <dbReference type="ARBA" id="ARBA00022692"/>
    </source>
</evidence>
<keyword evidence="2 5" id="KW-0812">Transmembrane</keyword>
<dbReference type="RefSeq" id="WP_158041567.1">
    <property type="nucleotide sequence ID" value="NZ_JACCFV010000001.1"/>
</dbReference>
<feature type="transmembrane region" description="Helical" evidence="5">
    <location>
        <begin position="304"/>
        <end position="324"/>
    </location>
</feature>
<dbReference type="GO" id="GO:0022857">
    <property type="term" value="F:transmembrane transporter activity"/>
    <property type="evidence" value="ECO:0007669"/>
    <property type="project" value="InterPro"/>
</dbReference>
<dbReference type="OrthoDB" id="151222at2"/>
<organism evidence="7 8">
    <name type="scientific">Pseudoclavibacter chungangensis</name>
    <dbReference type="NCBI Taxonomy" id="587635"/>
    <lineage>
        <taxon>Bacteria</taxon>
        <taxon>Bacillati</taxon>
        <taxon>Actinomycetota</taxon>
        <taxon>Actinomycetes</taxon>
        <taxon>Micrococcales</taxon>
        <taxon>Microbacteriaceae</taxon>
        <taxon>Pseudoclavibacter</taxon>
    </lineage>
</organism>
<gene>
    <name evidence="7" type="ORF">F8O01_13965</name>
</gene>
<evidence type="ECO:0000256" key="4">
    <source>
        <dbReference type="ARBA" id="ARBA00023136"/>
    </source>
</evidence>
<comment type="subcellular location">
    <subcellularLocation>
        <location evidence="1">Cell membrane</location>
        <topology evidence="1">Multi-pass membrane protein</topology>
    </subcellularLocation>
</comment>
<dbReference type="PANTHER" id="PTHR23514">
    <property type="entry name" value="BYPASS OF STOP CODON PROTEIN 6"/>
    <property type="match status" value="1"/>
</dbReference>
<keyword evidence="4 5" id="KW-0472">Membrane</keyword>
<feature type="domain" description="Major facilitator superfamily (MFS) profile" evidence="6">
    <location>
        <begin position="203"/>
        <end position="391"/>
    </location>
</feature>
<feature type="transmembrane region" description="Helical" evidence="5">
    <location>
        <begin position="169"/>
        <end position="188"/>
    </location>
</feature>
<dbReference type="PANTHER" id="PTHR23514:SF13">
    <property type="entry name" value="INNER MEMBRANE PROTEIN YBJJ"/>
    <property type="match status" value="1"/>
</dbReference>
<feature type="transmembrane region" description="Helical" evidence="5">
    <location>
        <begin position="344"/>
        <end position="362"/>
    </location>
</feature>
<feature type="transmembrane region" description="Helical" evidence="5">
    <location>
        <begin position="209"/>
        <end position="228"/>
    </location>
</feature>
<evidence type="ECO:0000256" key="5">
    <source>
        <dbReference type="SAM" id="Phobius"/>
    </source>
</evidence>
<comment type="caution">
    <text evidence="7">The sequence shown here is derived from an EMBL/GenBank/DDBJ whole genome shotgun (WGS) entry which is preliminary data.</text>
</comment>
<sequence length="391" mass="39839">MDDSTKARRARVATMIAFATNGALPATLLARYAEVKDLLGVDTALFGLLVAAFMLGAAAAFNTPGVLLRRFGSRVVTTSGTAWMTIALLLATFGVVHGNAWLFVAGLVLAGYGDAVVDVAQNAQGLRVQEAFGRSLLSSMHAGWSIGAAIGSLVGTFTASLGVPLTIHLAAWGIVCVLTMLISSRSFLPHAAAAAPDDESPVPARRLGFGGLLVLAPLALVALAGVSVEDVGNNWSAVLLADQRDVPAQSAGIALSVLLGAQFVGRLLGDRFIDRVGHRAALVSSLAVIVVGMLAAAWAPSAPLTIIGFALAGLGCAITVPLAFTGADALPGLAPHAGVTWVNWLMRLATIGLTPAIGAVAALSSLPVAITVVTSVAVVALALQFRPNRHT</sequence>
<dbReference type="EMBL" id="WBJZ01000019">
    <property type="protein sequence ID" value="KAB1654330.1"/>
    <property type="molecule type" value="Genomic_DNA"/>
</dbReference>
<dbReference type="InterPro" id="IPR036259">
    <property type="entry name" value="MFS_trans_sf"/>
</dbReference>
<dbReference type="GO" id="GO:0005886">
    <property type="term" value="C:plasma membrane"/>
    <property type="evidence" value="ECO:0007669"/>
    <property type="project" value="UniProtKB-SubCell"/>
</dbReference>
<keyword evidence="3 5" id="KW-1133">Transmembrane helix</keyword>
<proteinExistence type="predicted"/>
<feature type="transmembrane region" description="Helical" evidence="5">
    <location>
        <begin position="12"/>
        <end position="33"/>
    </location>
</feature>
<reference evidence="7 8" key="1">
    <citation type="submission" date="2019-09" db="EMBL/GenBank/DDBJ databases">
        <title>Phylogeny of genus Pseudoclavibacter and closely related genus.</title>
        <authorList>
            <person name="Li Y."/>
        </authorList>
    </citation>
    <scope>NUCLEOTIDE SEQUENCE [LARGE SCALE GENOMIC DNA]</scope>
    <source>
        <strain evidence="7 8">DSM 23821</strain>
    </source>
</reference>
<dbReference type="CDD" id="cd17393">
    <property type="entry name" value="MFS_MosC_like"/>
    <property type="match status" value="1"/>
</dbReference>
<feature type="transmembrane region" description="Helical" evidence="5">
    <location>
        <begin position="280"/>
        <end position="298"/>
    </location>
</feature>
<evidence type="ECO:0000259" key="6">
    <source>
        <dbReference type="PROSITE" id="PS50850"/>
    </source>
</evidence>
<feature type="transmembrane region" description="Helical" evidence="5">
    <location>
        <begin position="368"/>
        <end position="385"/>
    </location>
</feature>
<dbReference type="AlphaFoldDB" id="A0A7J5BP04"/>
<feature type="transmembrane region" description="Helical" evidence="5">
    <location>
        <begin position="248"/>
        <end position="268"/>
    </location>
</feature>
<evidence type="ECO:0000313" key="7">
    <source>
        <dbReference type="EMBL" id="KAB1654330.1"/>
    </source>
</evidence>
<feature type="transmembrane region" description="Helical" evidence="5">
    <location>
        <begin position="45"/>
        <end position="68"/>
    </location>
</feature>
<dbReference type="InterPro" id="IPR011701">
    <property type="entry name" value="MFS"/>
</dbReference>
<dbReference type="InterPro" id="IPR020846">
    <property type="entry name" value="MFS_dom"/>
</dbReference>
<evidence type="ECO:0000313" key="8">
    <source>
        <dbReference type="Proteomes" id="UP000467240"/>
    </source>
</evidence>
<dbReference type="SUPFAM" id="SSF103473">
    <property type="entry name" value="MFS general substrate transporter"/>
    <property type="match status" value="1"/>
</dbReference>
<evidence type="ECO:0000256" key="3">
    <source>
        <dbReference type="ARBA" id="ARBA00022989"/>
    </source>
</evidence>
<evidence type="ECO:0000256" key="1">
    <source>
        <dbReference type="ARBA" id="ARBA00004651"/>
    </source>
</evidence>
<dbReference type="Gene3D" id="1.20.1250.20">
    <property type="entry name" value="MFS general substrate transporter like domains"/>
    <property type="match status" value="2"/>
</dbReference>
<dbReference type="PROSITE" id="PS50850">
    <property type="entry name" value="MFS"/>
    <property type="match status" value="1"/>
</dbReference>
<dbReference type="InterPro" id="IPR051788">
    <property type="entry name" value="MFS_Transporter"/>
</dbReference>
<dbReference type="Proteomes" id="UP000467240">
    <property type="component" value="Unassembled WGS sequence"/>
</dbReference>
<dbReference type="Pfam" id="PF07690">
    <property type="entry name" value="MFS_1"/>
    <property type="match status" value="1"/>
</dbReference>
<protein>
    <submittedName>
        <fullName evidence="7">MFS transporter</fullName>
    </submittedName>
</protein>
<accession>A0A7J5BP04</accession>
<keyword evidence="8" id="KW-1185">Reference proteome</keyword>